<dbReference type="PANTHER" id="PTHR31390:SF2">
    <property type="entry name" value="EXPRESSED PROTEIN"/>
    <property type="match status" value="1"/>
</dbReference>
<dbReference type="Pfam" id="PF12043">
    <property type="entry name" value="DUF3527"/>
    <property type="match status" value="1"/>
</dbReference>
<dbReference type="Proteomes" id="UP001318860">
    <property type="component" value="Unassembled WGS sequence"/>
</dbReference>
<evidence type="ECO:0000313" key="1">
    <source>
        <dbReference type="EMBL" id="KAK6161218.1"/>
    </source>
</evidence>
<comment type="caution">
    <text evidence="1">The sequence shown here is derived from an EMBL/GenBank/DDBJ whole genome shotgun (WGS) entry which is preliminary data.</text>
</comment>
<dbReference type="EMBL" id="JABTTQ020000003">
    <property type="protein sequence ID" value="KAK6161218.1"/>
    <property type="molecule type" value="Genomic_DNA"/>
</dbReference>
<protein>
    <submittedName>
        <fullName evidence="1">Uncharacterized protein</fullName>
    </submittedName>
</protein>
<sequence>MNVQKDNTKEENTVKYSIDSYSKGENLVSDRCGSELDPEQTPISNVGRLRASSSCRELFVPNIHGIHSSIPKHITTFDEKYVLRCLELLRTCALRAAASKVHILPNDWSKLAETKVEGSYDMARLAIECPLVANSTDGRSIGSLTGSQNMMNILKSPLLQQFGSVDFDVEFGRKNLVNISEQVYSDFVGSTHELNNNTSTHKPEKGVTVLTRKNVTPPGHKRLFSISSTNTTCSEDKSSSLASSTSFQAMLQCTWKDGLPHHVFSVDDRREVFVANLSMAEPSDNKVFDYVYTFRTRKKGKKESDIQELDLQSVGTMRVSTSIKLCSNNSSEVRETHFILSLSDEYHTDELQISNHTLRKSKRLSSKVVNVFRPNHSFKQISSSKFWGSSAIFEDSPYEPSEDVHNSIETRVEKQKHYVPNLELAAIIVKDVCKNREEDSLGGWGLKFLKKLGKETIVPSESTRDYGECSTSLDVLIPAGLHGGPKTRVGGPSSLTERWISGGRCDCGGWDIGCPLTVLNTASSDTNSSFLADNSGECKSVDLFMEGSKQDVPIFKMANIHEGLYYIHFQSTLSTLQSFAIAAAIIHSRNPVLRSKVYRS</sequence>
<name>A0ABR0XQ62_REHGL</name>
<gene>
    <name evidence="1" type="ORF">DH2020_004599</name>
</gene>
<organism evidence="1 2">
    <name type="scientific">Rehmannia glutinosa</name>
    <name type="common">Chinese foxglove</name>
    <dbReference type="NCBI Taxonomy" id="99300"/>
    <lineage>
        <taxon>Eukaryota</taxon>
        <taxon>Viridiplantae</taxon>
        <taxon>Streptophyta</taxon>
        <taxon>Embryophyta</taxon>
        <taxon>Tracheophyta</taxon>
        <taxon>Spermatophyta</taxon>
        <taxon>Magnoliopsida</taxon>
        <taxon>eudicotyledons</taxon>
        <taxon>Gunneridae</taxon>
        <taxon>Pentapetalae</taxon>
        <taxon>asterids</taxon>
        <taxon>lamiids</taxon>
        <taxon>Lamiales</taxon>
        <taxon>Orobanchaceae</taxon>
        <taxon>Rehmannieae</taxon>
        <taxon>Rehmannia</taxon>
    </lineage>
</organism>
<reference evidence="1 2" key="1">
    <citation type="journal article" date="2021" name="Comput. Struct. Biotechnol. J.">
        <title>De novo genome assembly of the potent medicinal plant Rehmannia glutinosa using nanopore technology.</title>
        <authorList>
            <person name="Ma L."/>
            <person name="Dong C."/>
            <person name="Song C."/>
            <person name="Wang X."/>
            <person name="Zheng X."/>
            <person name="Niu Y."/>
            <person name="Chen S."/>
            <person name="Feng W."/>
        </authorList>
    </citation>
    <scope>NUCLEOTIDE SEQUENCE [LARGE SCALE GENOMIC DNA]</scope>
    <source>
        <strain evidence="1">DH-2019</strain>
    </source>
</reference>
<accession>A0ABR0XQ62</accession>
<dbReference type="PANTHER" id="PTHR31390">
    <property type="entry name" value="EXPRESSED PROTEIN"/>
    <property type="match status" value="1"/>
</dbReference>
<dbReference type="InterPro" id="IPR021916">
    <property type="entry name" value="DUF3527"/>
</dbReference>
<proteinExistence type="predicted"/>
<keyword evidence="2" id="KW-1185">Reference proteome</keyword>
<evidence type="ECO:0000313" key="2">
    <source>
        <dbReference type="Proteomes" id="UP001318860"/>
    </source>
</evidence>